<proteinExistence type="predicted"/>
<organism evidence="1 2">
    <name type="scientific">Batillaria attramentaria</name>
    <dbReference type="NCBI Taxonomy" id="370345"/>
    <lineage>
        <taxon>Eukaryota</taxon>
        <taxon>Metazoa</taxon>
        <taxon>Spiralia</taxon>
        <taxon>Lophotrochozoa</taxon>
        <taxon>Mollusca</taxon>
        <taxon>Gastropoda</taxon>
        <taxon>Caenogastropoda</taxon>
        <taxon>Sorbeoconcha</taxon>
        <taxon>Cerithioidea</taxon>
        <taxon>Batillariidae</taxon>
        <taxon>Batillaria</taxon>
    </lineage>
</organism>
<evidence type="ECO:0000313" key="1">
    <source>
        <dbReference type="EMBL" id="KAK7484110.1"/>
    </source>
</evidence>
<reference evidence="1 2" key="1">
    <citation type="journal article" date="2023" name="Sci. Data">
        <title>Genome assembly of the Korean intertidal mud-creeper Batillaria attramentaria.</title>
        <authorList>
            <person name="Patra A.K."/>
            <person name="Ho P.T."/>
            <person name="Jun S."/>
            <person name="Lee S.J."/>
            <person name="Kim Y."/>
            <person name="Won Y.J."/>
        </authorList>
    </citation>
    <scope>NUCLEOTIDE SEQUENCE [LARGE SCALE GENOMIC DNA]</scope>
    <source>
        <strain evidence="1">Wonlab-2016</strain>
    </source>
</reference>
<gene>
    <name evidence="1" type="ORF">BaRGS_00024599</name>
</gene>
<protein>
    <submittedName>
        <fullName evidence="1">Uncharacterized protein</fullName>
    </submittedName>
</protein>
<comment type="caution">
    <text evidence="1">The sequence shown here is derived from an EMBL/GenBank/DDBJ whole genome shotgun (WGS) entry which is preliminary data.</text>
</comment>
<keyword evidence="2" id="KW-1185">Reference proteome</keyword>
<dbReference type="AlphaFoldDB" id="A0ABD0KAK2"/>
<dbReference type="Proteomes" id="UP001519460">
    <property type="component" value="Unassembled WGS sequence"/>
</dbReference>
<sequence>MPGLSDKLHGLCNDVIVVDENKLCEFCDRNVNVVERKSRSVNWNAYAGTDVCSSSPRSSRISLCGCLAVSARPLSSSQSNGKTNCGPQAALFTKKWAMTGSAQRRHFTPLC</sequence>
<name>A0ABD0KAK2_9CAEN</name>
<accession>A0ABD0KAK2</accession>
<evidence type="ECO:0000313" key="2">
    <source>
        <dbReference type="Proteomes" id="UP001519460"/>
    </source>
</evidence>
<dbReference type="EMBL" id="JACVVK020000215">
    <property type="protein sequence ID" value="KAK7484110.1"/>
    <property type="molecule type" value="Genomic_DNA"/>
</dbReference>